<feature type="compositionally biased region" description="Basic and acidic residues" evidence="1">
    <location>
        <begin position="50"/>
        <end position="63"/>
    </location>
</feature>
<feature type="transmembrane region" description="Helical" evidence="2">
    <location>
        <begin position="6"/>
        <end position="30"/>
    </location>
</feature>
<keyword evidence="4" id="KW-1185">Reference proteome</keyword>
<keyword evidence="2" id="KW-0812">Transmembrane</keyword>
<sequence length="133" mass="15063">MATEFFDNSLATCTIYGLLMAVTLFITYMFQKHYFAYYRPEESSNLLESDPSHSDGNPKEIKTEPQTPVKRCCSPLSPIKTPISFKRKKTLKTPDVSANKPSIFNQRIPLVSINANTLEATARLNMELNQGLR</sequence>
<comment type="caution">
    <text evidence="3">The sequence shown here is derived from an EMBL/GenBank/DDBJ whole genome shotgun (WGS) entry which is preliminary data.</text>
</comment>
<dbReference type="EMBL" id="CAJZBQ010000052">
    <property type="protein sequence ID" value="CAG9330762.1"/>
    <property type="molecule type" value="Genomic_DNA"/>
</dbReference>
<dbReference type="Proteomes" id="UP001162131">
    <property type="component" value="Unassembled WGS sequence"/>
</dbReference>
<feature type="region of interest" description="Disordered" evidence="1">
    <location>
        <begin position="45"/>
        <end position="70"/>
    </location>
</feature>
<name>A0AAU9K1L7_9CILI</name>
<organism evidence="3 4">
    <name type="scientific">Blepharisma stoltei</name>
    <dbReference type="NCBI Taxonomy" id="1481888"/>
    <lineage>
        <taxon>Eukaryota</taxon>
        <taxon>Sar</taxon>
        <taxon>Alveolata</taxon>
        <taxon>Ciliophora</taxon>
        <taxon>Postciliodesmatophora</taxon>
        <taxon>Heterotrichea</taxon>
        <taxon>Heterotrichida</taxon>
        <taxon>Blepharismidae</taxon>
        <taxon>Blepharisma</taxon>
    </lineage>
</organism>
<gene>
    <name evidence="3" type="ORF">BSTOLATCC_MIC52176</name>
</gene>
<dbReference type="AlphaFoldDB" id="A0AAU9K1L7"/>
<accession>A0AAU9K1L7</accession>
<reference evidence="3" key="1">
    <citation type="submission" date="2021-09" db="EMBL/GenBank/DDBJ databases">
        <authorList>
            <consortium name="AG Swart"/>
            <person name="Singh M."/>
            <person name="Singh A."/>
            <person name="Seah K."/>
            <person name="Emmerich C."/>
        </authorList>
    </citation>
    <scope>NUCLEOTIDE SEQUENCE</scope>
    <source>
        <strain evidence="3">ATCC30299</strain>
    </source>
</reference>
<keyword evidence="2" id="KW-1133">Transmembrane helix</keyword>
<evidence type="ECO:0000256" key="1">
    <source>
        <dbReference type="SAM" id="MobiDB-lite"/>
    </source>
</evidence>
<evidence type="ECO:0000313" key="4">
    <source>
        <dbReference type="Proteomes" id="UP001162131"/>
    </source>
</evidence>
<proteinExistence type="predicted"/>
<keyword evidence="2" id="KW-0472">Membrane</keyword>
<evidence type="ECO:0000313" key="3">
    <source>
        <dbReference type="EMBL" id="CAG9330762.1"/>
    </source>
</evidence>
<evidence type="ECO:0000256" key="2">
    <source>
        <dbReference type="SAM" id="Phobius"/>
    </source>
</evidence>
<protein>
    <submittedName>
        <fullName evidence="3">Uncharacterized protein</fullName>
    </submittedName>
</protein>